<organism evidence="1 4">
    <name type="scientific">Arthrobacter bambusae</name>
    <dbReference type="NCBI Taxonomy" id="1338426"/>
    <lineage>
        <taxon>Bacteria</taxon>
        <taxon>Bacillati</taxon>
        <taxon>Actinomycetota</taxon>
        <taxon>Actinomycetes</taxon>
        <taxon>Micrococcales</taxon>
        <taxon>Micrococcaceae</taxon>
        <taxon>Arthrobacter</taxon>
    </lineage>
</organism>
<dbReference type="AlphaFoldDB" id="A0AAW8DJZ7"/>
<proteinExistence type="predicted"/>
<dbReference type="Proteomes" id="UP001230951">
    <property type="component" value="Unassembled WGS sequence"/>
</dbReference>
<evidence type="ECO:0000313" key="2">
    <source>
        <dbReference type="EMBL" id="MDQ0182728.1"/>
    </source>
</evidence>
<reference evidence="1 3" key="1">
    <citation type="submission" date="2023-07" db="EMBL/GenBank/DDBJ databases">
        <title>Sorghum-associated microbial communities from plants grown in Nebraska, USA.</title>
        <authorList>
            <person name="Schachtman D."/>
        </authorList>
    </citation>
    <scope>NUCLEOTIDE SEQUENCE</scope>
    <source>
        <strain evidence="1">DS1006</strain>
        <strain evidence="2 3">DS1016</strain>
    </source>
</reference>
<evidence type="ECO:0000313" key="1">
    <source>
        <dbReference type="EMBL" id="MDP9907258.1"/>
    </source>
</evidence>
<protein>
    <submittedName>
        <fullName evidence="1">Uncharacterized protein</fullName>
    </submittedName>
</protein>
<evidence type="ECO:0000313" key="4">
    <source>
        <dbReference type="Proteomes" id="UP001242995"/>
    </source>
</evidence>
<gene>
    <name evidence="1" type="ORF">J2S90_004249</name>
    <name evidence="2" type="ORF">J2S93_004184</name>
</gene>
<dbReference type="EMBL" id="JAUSRG010000019">
    <property type="protein sequence ID" value="MDP9907258.1"/>
    <property type="molecule type" value="Genomic_DNA"/>
</dbReference>
<dbReference type="Proteomes" id="UP001242995">
    <property type="component" value="Unassembled WGS sequence"/>
</dbReference>
<evidence type="ECO:0000313" key="3">
    <source>
        <dbReference type="Proteomes" id="UP001230951"/>
    </source>
</evidence>
<keyword evidence="3" id="KW-1185">Reference proteome</keyword>
<dbReference type="RefSeq" id="WP_284988836.1">
    <property type="nucleotide sequence ID" value="NZ_JAUSRG010000019.1"/>
</dbReference>
<dbReference type="EMBL" id="JAUSTF010000015">
    <property type="protein sequence ID" value="MDQ0182728.1"/>
    <property type="molecule type" value="Genomic_DNA"/>
</dbReference>
<sequence length="255" mass="28317">MERLEDLPSAEALYEYQGTDVPLWLPHNQGDVFADVDLTSLTGKDETGHVMLFLHPCTMRGKGGALVERATVLHVKAKSRRKPLDEAGRWNRAYSVIPLPDFSGTQSDAFEADLLAMGTIPSGLLDRSKRVASFSQEGRSHMLHRIIYHLTRNAIPTEVITRSTARVQSEIELQGDWTMAAGVRLGDLTEQQVAAVEAEFQGLLNSPWPEGQNEEDLLREGLYSEIDELHEEAVRYIGQLCDSGRPGTCLDETGE</sequence>
<name>A0AAW8DJZ7_9MICC</name>
<comment type="caution">
    <text evidence="1">The sequence shown here is derived from an EMBL/GenBank/DDBJ whole genome shotgun (WGS) entry which is preliminary data.</text>
</comment>
<accession>A0AAW8DJZ7</accession>